<gene>
    <name evidence="1" type="ORF">GCM10009862_13360</name>
</gene>
<name>A0ABP6BP64_9MICO</name>
<dbReference type="Proteomes" id="UP001500274">
    <property type="component" value="Unassembled WGS sequence"/>
</dbReference>
<proteinExistence type="predicted"/>
<organism evidence="1 2">
    <name type="scientific">Microbacterium binotii</name>
    <dbReference type="NCBI Taxonomy" id="462710"/>
    <lineage>
        <taxon>Bacteria</taxon>
        <taxon>Bacillati</taxon>
        <taxon>Actinomycetota</taxon>
        <taxon>Actinomycetes</taxon>
        <taxon>Micrococcales</taxon>
        <taxon>Microbacteriaceae</taxon>
        <taxon>Microbacterium</taxon>
    </lineage>
</organism>
<comment type="caution">
    <text evidence="1">The sequence shown here is derived from an EMBL/GenBank/DDBJ whole genome shotgun (WGS) entry which is preliminary data.</text>
</comment>
<accession>A0ABP6BP64</accession>
<keyword evidence="2" id="KW-1185">Reference proteome</keyword>
<evidence type="ECO:0000313" key="2">
    <source>
        <dbReference type="Proteomes" id="UP001500274"/>
    </source>
</evidence>
<evidence type="ECO:0000313" key="1">
    <source>
        <dbReference type="EMBL" id="GAA2575483.1"/>
    </source>
</evidence>
<dbReference type="EMBL" id="BAAARI010000011">
    <property type="protein sequence ID" value="GAA2575483.1"/>
    <property type="molecule type" value="Genomic_DNA"/>
</dbReference>
<reference evidence="2" key="1">
    <citation type="journal article" date="2019" name="Int. J. Syst. Evol. Microbiol.">
        <title>The Global Catalogue of Microorganisms (GCM) 10K type strain sequencing project: providing services to taxonomists for standard genome sequencing and annotation.</title>
        <authorList>
            <consortium name="The Broad Institute Genomics Platform"/>
            <consortium name="The Broad Institute Genome Sequencing Center for Infectious Disease"/>
            <person name="Wu L."/>
            <person name="Ma J."/>
        </authorList>
    </citation>
    <scope>NUCLEOTIDE SEQUENCE [LARGE SCALE GENOMIC DNA]</scope>
    <source>
        <strain evidence="2">JCM 16365</strain>
    </source>
</reference>
<sequence length="310" mass="33634">MTRDNAAQADATTQDSELSHATAVSNSIAIGPNGETAEYVFVTPEMAVSWLAKNIDRNRNVKKSRINGYLRDIQNNNWVITGEAIKFDVHGQLIDGQNRCHAIVTAGQGAWVLVVRGISESALVVLDSGSARNTRDMLIITGLAENADAKDVGAIARLYVAWKAGDVKHAASHIGGSATMTKTEMAEAVMSVPNIDFAARHARAMYRYLRLPVSALGVAFLEFSEIDVDDTAEFFNRIRDGVQSGPGDPFLTLSCRVSSDLQAGASRRILPGQALFYLFRTWNAFRANETLVKLQIGSPQSGFTPIPPPR</sequence>
<protein>
    <submittedName>
        <fullName evidence="1">Uncharacterized protein</fullName>
    </submittedName>
</protein>